<sequence length="195" mass="20955">MILGVPDDSDAALLFVDRGLVRAEQGPPDRDAQQRAYALAWWARRLRFAVPVVLLLAVLGAFLGTGPALVGLVLMVLMLVALLLVARRAQVAHAVAGLPVPIENIAEVSKAMRAVGAMTRVLATDRRWRRSASAGEATGVLRTWARGADVLRGAWLRADVVAWIETSRELAATRSRAEAVTRSLDPPVEEQPPGS</sequence>
<organism evidence="3 4">
    <name type="scientific">Pseudonocardia autotrophica</name>
    <name type="common">Amycolata autotrophica</name>
    <name type="synonym">Nocardia autotrophica</name>
    <dbReference type="NCBI Taxonomy" id="2074"/>
    <lineage>
        <taxon>Bacteria</taxon>
        <taxon>Bacillati</taxon>
        <taxon>Actinomycetota</taxon>
        <taxon>Actinomycetes</taxon>
        <taxon>Pseudonocardiales</taxon>
        <taxon>Pseudonocardiaceae</taxon>
        <taxon>Pseudonocardia</taxon>
    </lineage>
</organism>
<name>A0A1Y2MR27_PSEAH</name>
<dbReference type="Proteomes" id="UP000194360">
    <property type="component" value="Unassembled WGS sequence"/>
</dbReference>
<keyword evidence="2" id="KW-0812">Transmembrane</keyword>
<dbReference type="AlphaFoldDB" id="A0A1Y2MR27"/>
<gene>
    <name evidence="3" type="ORF">BG845_04722</name>
</gene>
<accession>A0A1Y2MR27</accession>
<reference evidence="3 4" key="1">
    <citation type="submission" date="2016-09" db="EMBL/GenBank/DDBJ databases">
        <title>Pseudonocardia autotrophica DSM535, a candidate organism with high potential of specific P450 cytochromes.</title>
        <authorList>
            <person name="Grumaz C."/>
            <person name="Vainshtein Y."/>
            <person name="Kirstahler P."/>
            <person name="Sohn K."/>
        </authorList>
    </citation>
    <scope>NUCLEOTIDE SEQUENCE [LARGE SCALE GENOMIC DNA]</scope>
    <source>
        <strain evidence="3 4">DSM 535</strain>
    </source>
</reference>
<evidence type="ECO:0000313" key="4">
    <source>
        <dbReference type="Proteomes" id="UP000194360"/>
    </source>
</evidence>
<comment type="caution">
    <text evidence="3">The sequence shown here is derived from an EMBL/GenBank/DDBJ whole genome shotgun (WGS) entry which is preliminary data.</text>
</comment>
<feature type="transmembrane region" description="Helical" evidence="2">
    <location>
        <begin position="69"/>
        <end position="86"/>
    </location>
</feature>
<evidence type="ECO:0000313" key="3">
    <source>
        <dbReference type="EMBL" id="OSY37419.1"/>
    </source>
</evidence>
<keyword evidence="4" id="KW-1185">Reference proteome</keyword>
<keyword evidence="2" id="KW-1133">Transmembrane helix</keyword>
<keyword evidence="2" id="KW-0472">Membrane</keyword>
<proteinExistence type="predicted"/>
<evidence type="ECO:0000256" key="2">
    <source>
        <dbReference type="SAM" id="Phobius"/>
    </source>
</evidence>
<feature type="region of interest" description="Disordered" evidence="1">
    <location>
        <begin position="175"/>
        <end position="195"/>
    </location>
</feature>
<evidence type="ECO:0000256" key="1">
    <source>
        <dbReference type="SAM" id="MobiDB-lite"/>
    </source>
</evidence>
<dbReference type="EMBL" id="MIGB01000030">
    <property type="protein sequence ID" value="OSY37419.1"/>
    <property type="molecule type" value="Genomic_DNA"/>
</dbReference>
<protein>
    <submittedName>
        <fullName evidence="3">Uncharacterized protein</fullName>
    </submittedName>
</protein>